<proteinExistence type="predicted"/>
<dbReference type="OrthoDB" id="7865288at2"/>
<dbReference type="STRING" id="1173584.SAMN05444851_2367"/>
<keyword evidence="1" id="KW-1133">Transmembrane helix</keyword>
<keyword evidence="1" id="KW-0472">Membrane</keyword>
<feature type="transmembrane region" description="Helical" evidence="1">
    <location>
        <begin position="40"/>
        <end position="69"/>
    </location>
</feature>
<dbReference type="EMBL" id="FOJB01000001">
    <property type="protein sequence ID" value="SEW23825.1"/>
    <property type="molecule type" value="Genomic_DNA"/>
</dbReference>
<sequence length="130" mass="13548">MRSEQSTLSLISDVLRLSSGLIQKEIALAKAELGENINRAGVAIGLLVGAAILAMIALNLIAGTLVAALTSAGISVVWATLIVASFFAVIALIMVLKAQSDLKMASRAPSRTAARIRRDANALKEAAHEK</sequence>
<dbReference type="InterPro" id="IPR009937">
    <property type="entry name" value="Phage_holin_3_6"/>
</dbReference>
<protein>
    <submittedName>
        <fullName evidence="2">Putative Holin-X, holin superfamily III</fullName>
    </submittedName>
</protein>
<keyword evidence="3" id="KW-1185">Reference proteome</keyword>
<name>A0A1I0QAA9_9RHOB</name>
<accession>A0A1I0QAA9</accession>
<dbReference type="AlphaFoldDB" id="A0A1I0QAA9"/>
<feature type="transmembrane region" description="Helical" evidence="1">
    <location>
        <begin position="75"/>
        <end position="96"/>
    </location>
</feature>
<evidence type="ECO:0000313" key="2">
    <source>
        <dbReference type="EMBL" id="SEW23825.1"/>
    </source>
</evidence>
<evidence type="ECO:0000256" key="1">
    <source>
        <dbReference type="SAM" id="Phobius"/>
    </source>
</evidence>
<keyword evidence="1" id="KW-0812">Transmembrane</keyword>
<gene>
    <name evidence="2" type="ORF">SAMN05444851_2367</name>
</gene>
<evidence type="ECO:0000313" key="3">
    <source>
        <dbReference type="Proteomes" id="UP000199650"/>
    </source>
</evidence>
<organism evidence="2 3">
    <name type="scientific">Aliiroseovarius sediminilitoris</name>
    <dbReference type="NCBI Taxonomy" id="1173584"/>
    <lineage>
        <taxon>Bacteria</taxon>
        <taxon>Pseudomonadati</taxon>
        <taxon>Pseudomonadota</taxon>
        <taxon>Alphaproteobacteria</taxon>
        <taxon>Rhodobacterales</taxon>
        <taxon>Paracoccaceae</taxon>
        <taxon>Aliiroseovarius</taxon>
    </lineage>
</organism>
<dbReference type="RefSeq" id="WP_091430814.1">
    <property type="nucleotide sequence ID" value="NZ_FOJB01000001.1"/>
</dbReference>
<dbReference type="Proteomes" id="UP000199650">
    <property type="component" value="Unassembled WGS sequence"/>
</dbReference>
<reference evidence="2 3" key="1">
    <citation type="submission" date="2016-10" db="EMBL/GenBank/DDBJ databases">
        <authorList>
            <person name="de Groot N.N."/>
        </authorList>
    </citation>
    <scope>NUCLEOTIDE SEQUENCE [LARGE SCALE GENOMIC DNA]</scope>
    <source>
        <strain evidence="2 3">DSM 29439</strain>
    </source>
</reference>
<dbReference type="Pfam" id="PF07332">
    <property type="entry name" value="Phage_holin_3_6"/>
    <property type="match status" value="1"/>
</dbReference>